<accession>A0A9E7RV95</accession>
<dbReference type="Proteomes" id="UP001065373">
    <property type="component" value="Chromosome"/>
</dbReference>
<dbReference type="Gene3D" id="3.40.50.2000">
    <property type="entry name" value="Glycogen Phosphorylase B"/>
    <property type="match status" value="2"/>
</dbReference>
<proteinExistence type="predicted"/>
<dbReference type="EC" id="2.4.-.-" evidence="3"/>
<name>A0A9E7RV95_METWO</name>
<keyword evidence="3" id="KW-0328">Glycosyltransferase</keyword>
<sequence>MNILMISPYFYPDGGGAEFYMYKIAEKLSAKHDITVLCTSNERKHPLDDDKIQINTLRSDFKVSTTPIKLTLAKDIVSYIRDNDFDICNINYYLPFFPDMAAIACKICNLPSVITWHNDVYADGLMKVFSTLYNHTFNKITLNIVDKVITPSPYSYNESDFLKGLNDKTVWIPPGVDLEKYDDAPVINIREKWRIPYDHHIILFVGVMNRATTHKGVEILLRAFQKIYNEKKAVLVMVGKGDMIDYYKGCCEKLGIKDNLSEKEIAESISMHLNGGNSLRRSCIENGRKYDWERITSMVESFYISIL</sequence>
<dbReference type="GeneID" id="75106344"/>
<feature type="domain" description="Glycosyl transferase family 1" evidence="1">
    <location>
        <begin position="188"/>
        <end position="260"/>
    </location>
</feature>
<dbReference type="SUPFAM" id="SSF53756">
    <property type="entry name" value="UDP-Glycosyltransferase/glycogen phosphorylase"/>
    <property type="match status" value="1"/>
</dbReference>
<feature type="domain" description="Glycosyltransferase subfamily 4-like N-terminal" evidence="2">
    <location>
        <begin position="15"/>
        <end position="180"/>
    </location>
</feature>
<dbReference type="InterPro" id="IPR001296">
    <property type="entry name" value="Glyco_trans_1"/>
</dbReference>
<organism evidence="3">
    <name type="scientific">Methanothermobacter wolfeii</name>
    <name type="common">Methanobacterium wolfei</name>
    <dbReference type="NCBI Taxonomy" id="145261"/>
    <lineage>
        <taxon>Archaea</taxon>
        <taxon>Methanobacteriati</taxon>
        <taxon>Methanobacteriota</taxon>
        <taxon>Methanomada group</taxon>
        <taxon>Methanobacteria</taxon>
        <taxon>Methanobacteriales</taxon>
        <taxon>Methanobacteriaceae</taxon>
        <taxon>Methanothermobacter</taxon>
    </lineage>
</organism>
<dbReference type="Pfam" id="PF00534">
    <property type="entry name" value="Glycos_transf_1"/>
    <property type="match status" value="1"/>
</dbReference>
<dbReference type="PANTHER" id="PTHR45947">
    <property type="entry name" value="SULFOQUINOVOSYL TRANSFERASE SQD2"/>
    <property type="match status" value="1"/>
</dbReference>
<evidence type="ECO:0000259" key="1">
    <source>
        <dbReference type="Pfam" id="PF00534"/>
    </source>
</evidence>
<gene>
    <name evidence="3" type="ORF">N5910_03790</name>
</gene>
<dbReference type="InterPro" id="IPR050194">
    <property type="entry name" value="Glycosyltransferase_grp1"/>
</dbReference>
<dbReference type="Pfam" id="PF13439">
    <property type="entry name" value="Glyco_transf_4"/>
    <property type="match status" value="1"/>
</dbReference>
<evidence type="ECO:0000259" key="2">
    <source>
        <dbReference type="Pfam" id="PF13439"/>
    </source>
</evidence>
<keyword evidence="3" id="KW-0808">Transferase</keyword>
<dbReference type="InterPro" id="IPR028098">
    <property type="entry name" value="Glyco_trans_4-like_N"/>
</dbReference>
<evidence type="ECO:0000313" key="3">
    <source>
        <dbReference type="EMBL" id="UXH32416.1"/>
    </source>
</evidence>
<reference evidence="3" key="1">
    <citation type="submission" date="2022-09" db="EMBL/GenBank/DDBJ databases">
        <title>Characterization of three MwoI isoschizomers from sequenced genome and metagenomes.</title>
        <authorList>
            <person name="Fomenkov A."/>
            <person name="Xu S.Y."/>
            <person name="Roberts R.J."/>
        </authorList>
    </citation>
    <scope>NUCLEOTIDE SEQUENCE</scope>
    <source>
        <strain evidence="3">DSM 2970</strain>
    </source>
</reference>
<dbReference type="RefSeq" id="WP_261599799.1">
    <property type="nucleotide sequence ID" value="NZ_CP104550.1"/>
</dbReference>
<dbReference type="AlphaFoldDB" id="A0A9E7RV95"/>
<protein>
    <submittedName>
        <fullName evidence="3">Glycosyltransferase</fullName>
        <ecNumber evidence="3">2.4.-.-</ecNumber>
    </submittedName>
</protein>
<dbReference type="PANTHER" id="PTHR45947:SF3">
    <property type="entry name" value="SULFOQUINOVOSYL TRANSFERASE SQD2"/>
    <property type="match status" value="1"/>
</dbReference>
<dbReference type="EMBL" id="CP104550">
    <property type="protein sequence ID" value="UXH32416.1"/>
    <property type="molecule type" value="Genomic_DNA"/>
</dbReference>
<dbReference type="GO" id="GO:0016757">
    <property type="term" value="F:glycosyltransferase activity"/>
    <property type="evidence" value="ECO:0007669"/>
    <property type="project" value="UniProtKB-KW"/>
</dbReference>